<dbReference type="Proteomes" id="UP000054937">
    <property type="component" value="Unassembled WGS sequence"/>
</dbReference>
<comment type="caution">
    <text evidence="2">The sequence shown here is derived from an EMBL/GenBank/DDBJ whole genome shotgun (WGS) entry which is preliminary data.</text>
</comment>
<dbReference type="SUPFAM" id="SSF69322">
    <property type="entry name" value="Tricorn protease domain 2"/>
    <property type="match status" value="1"/>
</dbReference>
<keyword evidence="3" id="KW-1185">Reference proteome</keyword>
<feature type="transmembrane region" description="Helical" evidence="1">
    <location>
        <begin position="1379"/>
        <end position="1402"/>
    </location>
</feature>
<protein>
    <recommendedName>
        <fullName evidence="4">Transmembrane protein</fullName>
    </recommendedName>
</protein>
<keyword evidence="1" id="KW-0472">Membrane</keyword>
<evidence type="ECO:0008006" key="4">
    <source>
        <dbReference type="Google" id="ProtNLM"/>
    </source>
</evidence>
<proteinExistence type="predicted"/>
<keyword evidence="1" id="KW-1133">Transmembrane helix</keyword>
<accession>A0A0V0QBD0</accession>
<reference evidence="2 3" key="1">
    <citation type="journal article" date="2015" name="Sci. Rep.">
        <title>Genome of the facultative scuticociliatosis pathogen Pseudocohnilembus persalinus provides insight into its virulence through horizontal gene transfer.</title>
        <authorList>
            <person name="Xiong J."/>
            <person name="Wang G."/>
            <person name="Cheng J."/>
            <person name="Tian M."/>
            <person name="Pan X."/>
            <person name="Warren A."/>
            <person name="Jiang C."/>
            <person name="Yuan D."/>
            <person name="Miao W."/>
        </authorList>
    </citation>
    <scope>NUCLEOTIDE SEQUENCE [LARGE SCALE GENOMIC DNA]</scope>
    <source>
        <strain evidence="2">36N120E</strain>
    </source>
</reference>
<name>A0A0V0QBD0_PSEPJ</name>
<keyword evidence="1" id="KW-0812">Transmembrane</keyword>
<evidence type="ECO:0000313" key="2">
    <source>
        <dbReference type="EMBL" id="KRW99504.1"/>
    </source>
</evidence>
<dbReference type="InParanoid" id="A0A0V0QBD0"/>
<organism evidence="2 3">
    <name type="scientific">Pseudocohnilembus persalinus</name>
    <name type="common">Ciliate</name>
    <dbReference type="NCBI Taxonomy" id="266149"/>
    <lineage>
        <taxon>Eukaryota</taxon>
        <taxon>Sar</taxon>
        <taxon>Alveolata</taxon>
        <taxon>Ciliophora</taxon>
        <taxon>Intramacronucleata</taxon>
        <taxon>Oligohymenophorea</taxon>
        <taxon>Scuticociliatia</taxon>
        <taxon>Philasterida</taxon>
        <taxon>Pseudocohnilembidae</taxon>
        <taxon>Pseudocohnilembus</taxon>
    </lineage>
</organism>
<dbReference type="OrthoDB" id="290788at2759"/>
<gene>
    <name evidence="2" type="ORF">PPERSA_07989</name>
</gene>
<dbReference type="OMA" id="HYVIAFD"/>
<sequence>MEYKLQYQQNDGEIFWVDEIDYDNGLQYQIQNRVQLQSDSEDPLGIILNADILIQTSGNAHSVILSETNKEQYNIYYGESTKTIPPTYEKIELPDIESVKCFDITMINETTSIVDCIQYSDPSLSNEYFCENYYYIINGNNVSHGKLNNCYLNYKPFKRKSVLHDTSKNGFTQKFLLQAVSFDWQNNQEEDLEGYLNIFRYIPDSSEDYPNGYLVPNRPLTYLDFSEDLKKLKIADFDSLGNIIYILDHTQGVIFFEYKANKVTWYKIYLPPTIIPTSRYGIAVDYQGSTVQMLIAEETKIVEYHMQTLDSEPIKKYSYPVENKIISSIQMQSSANYIIAQQGKVLSVFKRGDLQKTNQFAQILDADAFLLWYSENLYIINQQGVQNYALQKPSLQIDAVQYDNKESNTYLKIKGTSTDFSEKKECVLNIHSYILNEADSKSIHQTDYPTSQEFSYQTSLQTFIPLDPYWVGPNISYQVENMSLTRIVSFSDNTDNFFSIHVDSENNMFIYKCVPDQVQPINVDCTLKNQLVTKGSILSVSFGSWGESEQSMAIVYKDIDTRIYFYYMSEKQLGQLWFIQDINENQDQIFQIISITLQSNTLYVVAEGKKHREVKIFSKFTGDVQEMSTIDETTVQDWKMVETADQWYPQEVQVNDQQANVIFIRSSKQILIVSIESHQPKYISMIPLKTTINARHFVAPNSFVVAYANDVIQDYSLQNLDYVSGEKRFTYPIYDYEFISPFKITFSPNTGLIYVLAIESAENNQENLKCLVYKSGVSRLQTLYKVIDIENNASITGKETIDVGGDADADYLHIQYGKNKKFFARASSQRQLIVTPHILNEDIYIVQIYLMLTLIGYDGSESAVSHDVKIINSQTKIYLDEDRISQSTNQLQLYGYKKYPAYFEFDTTNWWSGSVEKFNIQCENCQETDFTLYQVVEKIDGQQETLQNIIDIKYNEHQKQIYALQENVIMYCFDVDEFALSVYKVFNNNIQKENNNKDGEQYGYQQLFIDNNFYGYQNFHNENQYYHNGVLYFISSPEGQASQFFIYSLDQDKKSEKNYAQILFQKASQYNTFVSFQILDQIPSQKSKYIKVLTVQTINEKDEDKNLITFFDFDTSQNYLPFGLKNVDFDQLILNHDLFVNDETVITYSKLVKQEYIKNSEFVHYQIIFMTSNTASYEIDFTFQLSQQEEGLSIYDESNTQIVQIFNNYGYYEAFPKIDIFKNLLITSYTSADQTILAFYNIQDEKNNVITNQDLKNNLKSKNQQKEKKNTDDNSRAKLQAFDGSYQLRKNIIDKSEQLSYIVYENNKGGYSIAYTDIRDFDQKLLFLNYYPNRLLFTLNNEIETQNLSLTLENSFSGQTNNTIQFMIDPGYPDSGSNYTVIIIICIILGVAIVLALTYWLLKKRNQVSQSYIALEGKSDAGLSLQQVEENKEN</sequence>
<evidence type="ECO:0000313" key="3">
    <source>
        <dbReference type="Proteomes" id="UP000054937"/>
    </source>
</evidence>
<evidence type="ECO:0000256" key="1">
    <source>
        <dbReference type="SAM" id="Phobius"/>
    </source>
</evidence>
<dbReference type="EMBL" id="LDAU01000212">
    <property type="protein sequence ID" value="KRW99504.1"/>
    <property type="molecule type" value="Genomic_DNA"/>
</dbReference>